<sequence length="246" mass="27821">KQYLKNVSAQRDCFHSHFIQRLTRFPPWPQIPSLRGKQTELCSVSSLCPIKLQLPGGSDHPILIRRSGHGARDYQKPPVPPTQGLRGREESRVNVLVTAVRLPDGLSFVIYEFWDGEEEWKSGLVQREQRLSMKTLNYTPRLLDTPLFFTPPPLPSDLPLPPQPSHPSPLFPSPAPPGRSAPAEQTTPLSRIRCQIDMQTQEKQKREPLTTVHLVPTSPGRDLRAPEWPQSDPGVARDLHRRPGDK</sequence>
<name>A0A8S4BHS7_9TELE</name>
<protein>
    <submittedName>
        <fullName evidence="2">(Atlantic silverside) hypothetical protein</fullName>
    </submittedName>
</protein>
<feature type="region of interest" description="Disordered" evidence="1">
    <location>
        <begin position="153"/>
        <end position="246"/>
    </location>
</feature>
<keyword evidence="3" id="KW-1185">Reference proteome</keyword>
<comment type="caution">
    <text evidence="2">The sequence shown here is derived from an EMBL/GenBank/DDBJ whole genome shotgun (WGS) entry which is preliminary data.</text>
</comment>
<evidence type="ECO:0000313" key="3">
    <source>
        <dbReference type="Proteomes" id="UP000677803"/>
    </source>
</evidence>
<organism evidence="2 3">
    <name type="scientific">Menidia menidia</name>
    <name type="common">Atlantic silverside</name>
    <dbReference type="NCBI Taxonomy" id="238744"/>
    <lineage>
        <taxon>Eukaryota</taxon>
        <taxon>Metazoa</taxon>
        <taxon>Chordata</taxon>
        <taxon>Craniata</taxon>
        <taxon>Vertebrata</taxon>
        <taxon>Euteleostomi</taxon>
        <taxon>Actinopterygii</taxon>
        <taxon>Neopterygii</taxon>
        <taxon>Teleostei</taxon>
        <taxon>Neoteleostei</taxon>
        <taxon>Acanthomorphata</taxon>
        <taxon>Ovalentaria</taxon>
        <taxon>Atherinomorphae</taxon>
        <taxon>Atheriniformes</taxon>
        <taxon>Atherinopsidae</taxon>
        <taxon>Menidiinae</taxon>
        <taxon>Menidia</taxon>
    </lineage>
</organism>
<accession>A0A8S4BHS7</accession>
<dbReference type="EMBL" id="CAJRST010020335">
    <property type="protein sequence ID" value="CAG5954370.1"/>
    <property type="molecule type" value="Genomic_DNA"/>
</dbReference>
<evidence type="ECO:0000256" key="1">
    <source>
        <dbReference type="SAM" id="MobiDB-lite"/>
    </source>
</evidence>
<dbReference type="AlphaFoldDB" id="A0A8S4BHS7"/>
<feature type="compositionally biased region" description="Pro residues" evidence="1">
    <location>
        <begin position="153"/>
        <end position="179"/>
    </location>
</feature>
<gene>
    <name evidence="2" type="ORF">MMEN_LOCUS14385</name>
</gene>
<evidence type="ECO:0000313" key="2">
    <source>
        <dbReference type="EMBL" id="CAG5954370.1"/>
    </source>
</evidence>
<feature type="compositionally biased region" description="Basic and acidic residues" evidence="1">
    <location>
        <begin position="235"/>
        <end position="246"/>
    </location>
</feature>
<reference evidence="2" key="1">
    <citation type="submission" date="2021-05" db="EMBL/GenBank/DDBJ databases">
        <authorList>
            <person name="Tigano A."/>
        </authorList>
    </citation>
    <scope>NUCLEOTIDE SEQUENCE</scope>
</reference>
<proteinExistence type="predicted"/>
<dbReference type="Proteomes" id="UP000677803">
    <property type="component" value="Unassembled WGS sequence"/>
</dbReference>
<feature type="non-terminal residue" evidence="2">
    <location>
        <position position="1"/>
    </location>
</feature>